<evidence type="ECO:0008006" key="4">
    <source>
        <dbReference type="Google" id="ProtNLM"/>
    </source>
</evidence>
<feature type="chain" id="PRO_5003516771" description="Lipoprotein" evidence="1">
    <location>
        <begin position="22"/>
        <end position="177"/>
    </location>
</feature>
<organism evidence="2 3">
    <name type="scientific">Niastella koreensis (strain DSM 17620 / KACC 11465 / NBRC 106392 / GR20-10)</name>
    <dbReference type="NCBI Taxonomy" id="700598"/>
    <lineage>
        <taxon>Bacteria</taxon>
        <taxon>Pseudomonadati</taxon>
        <taxon>Bacteroidota</taxon>
        <taxon>Chitinophagia</taxon>
        <taxon>Chitinophagales</taxon>
        <taxon>Chitinophagaceae</taxon>
        <taxon>Niastella</taxon>
    </lineage>
</organism>
<protein>
    <recommendedName>
        <fullName evidence="4">Lipoprotein</fullName>
    </recommendedName>
</protein>
<evidence type="ECO:0000313" key="2">
    <source>
        <dbReference type="EMBL" id="AEV96791.1"/>
    </source>
</evidence>
<dbReference type="OrthoDB" id="663614at2"/>
<evidence type="ECO:0000256" key="1">
    <source>
        <dbReference type="SAM" id="SignalP"/>
    </source>
</evidence>
<accession>G8TQQ7</accession>
<gene>
    <name evidence="2" type="ordered locus">Niako_0393</name>
</gene>
<proteinExistence type="predicted"/>
<dbReference type="AlphaFoldDB" id="G8TQQ7"/>
<dbReference type="EMBL" id="CP003178">
    <property type="protein sequence ID" value="AEV96791.1"/>
    <property type="molecule type" value="Genomic_DNA"/>
</dbReference>
<evidence type="ECO:0000313" key="3">
    <source>
        <dbReference type="Proteomes" id="UP000005438"/>
    </source>
</evidence>
<dbReference type="HOGENOM" id="CLU_1516350_0_0_10"/>
<sequence length="177" mass="19432">MKRFLVSWPVMLLAVLIASCGKESSVEEDVSQYFIKCKIGSVDKTFKYKLLAHKEDVGNGVTNYSFSANATNDANNFEGVGFTIQLSIPVATGTTYKETDPTTDYFLAGIYNPNTQDPDKIFASRYDDGNPFQIKFNELTATTVSGTFSGKLYLLNSTDPNADSAVISNGTFKLKLQ</sequence>
<name>G8TQQ7_NIAKG</name>
<dbReference type="Proteomes" id="UP000005438">
    <property type="component" value="Chromosome"/>
</dbReference>
<keyword evidence="1" id="KW-0732">Signal</keyword>
<feature type="signal peptide" evidence="1">
    <location>
        <begin position="1"/>
        <end position="21"/>
    </location>
</feature>
<dbReference type="KEGG" id="nko:Niako_0393"/>
<dbReference type="RefSeq" id="WP_014216705.1">
    <property type="nucleotide sequence ID" value="NC_016609.1"/>
</dbReference>
<reference evidence="2 3" key="1">
    <citation type="submission" date="2011-12" db="EMBL/GenBank/DDBJ databases">
        <title>The complete genome of Niastella koreensis GR20-10.</title>
        <authorList>
            <consortium name="US DOE Joint Genome Institute (JGI-PGF)"/>
            <person name="Lucas S."/>
            <person name="Han J."/>
            <person name="Lapidus A."/>
            <person name="Bruce D."/>
            <person name="Goodwin L."/>
            <person name="Pitluck S."/>
            <person name="Peters L."/>
            <person name="Kyrpides N."/>
            <person name="Mavromatis K."/>
            <person name="Ivanova N."/>
            <person name="Mikhailova N."/>
            <person name="Davenport K."/>
            <person name="Saunders E."/>
            <person name="Detter J.C."/>
            <person name="Tapia R."/>
            <person name="Han C."/>
            <person name="Land M."/>
            <person name="Hauser L."/>
            <person name="Markowitz V."/>
            <person name="Cheng J.-F."/>
            <person name="Hugenholtz P."/>
            <person name="Woyke T."/>
            <person name="Wu D."/>
            <person name="Tindall B."/>
            <person name="Pomrenke H."/>
            <person name="Brambilla E."/>
            <person name="Klenk H.-P."/>
            <person name="Eisen J.A."/>
        </authorList>
    </citation>
    <scope>NUCLEOTIDE SEQUENCE [LARGE SCALE GENOMIC DNA]</scope>
    <source>
        <strain evidence="3">DSM 17620 / KACC 11465 / NBRC 106392 / GR20-10</strain>
    </source>
</reference>
<dbReference type="PROSITE" id="PS51257">
    <property type="entry name" value="PROKAR_LIPOPROTEIN"/>
    <property type="match status" value="1"/>
</dbReference>